<feature type="domain" description="Rieske" evidence="11">
    <location>
        <begin position="55"/>
        <end position="144"/>
    </location>
</feature>
<keyword evidence="5" id="KW-0408">Iron</keyword>
<dbReference type="PRINTS" id="PR00162">
    <property type="entry name" value="RIESKE"/>
</dbReference>
<dbReference type="GO" id="GO:0051537">
    <property type="term" value="F:2 iron, 2 sulfur cluster binding"/>
    <property type="evidence" value="ECO:0007669"/>
    <property type="project" value="UniProtKB-KW"/>
</dbReference>
<dbReference type="Gene3D" id="2.102.10.10">
    <property type="entry name" value="Rieske [2Fe-2S] iron-sulphur domain"/>
    <property type="match status" value="1"/>
</dbReference>
<dbReference type="KEGG" id="mflu:HZU40_04555"/>
<dbReference type="EMBL" id="CP059894">
    <property type="protein sequence ID" value="QNJ93610.1"/>
    <property type="molecule type" value="Genomic_DNA"/>
</dbReference>
<keyword evidence="4" id="KW-0479">Metal-binding</keyword>
<keyword evidence="7" id="KW-1015">Disulfide bond</keyword>
<dbReference type="InterPro" id="IPR017941">
    <property type="entry name" value="Rieske_2Fe-2S"/>
</dbReference>
<evidence type="ECO:0000256" key="6">
    <source>
        <dbReference type="ARBA" id="ARBA00023014"/>
    </source>
</evidence>
<evidence type="ECO:0000259" key="11">
    <source>
        <dbReference type="PROSITE" id="PS51296"/>
    </source>
</evidence>
<comment type="cofactor">
    <cofactor evidence="9">
        <name>[2Fe-2S] cluster</name>
        <dbReference type="ChEBI" id="CHEBI:190135"/>
    </cofactor>
</comment>
<dbReference type="AlphaFoldDB" id="A0A7G8PGZ4"/>
<dbReference type="InterPro" id="IPR014349">
    <property type="entry name" value="Rieske_Fe-S_prot"/>
</dbReference>
<dbReference type="GO" id="GO:0004497">
    <property type="term" value="F:monooxygenase activity"/>
    <property type="evidence" value="ECO:0007669"/>
    <property type="project" value="UniProtKB-ARBA"/>
</dbReference>
<evidence type="ECO:0000256" key="7">
    <source>
        <dbReference type="ARBA" id="ARBA00023157"/>
    </source>
</evidence>
<protein>
    <recommendedName>
        <fullName evidence="2">Cytochrome bc1 complex Rieske iron-sulfur subunit</fullName>
    </recommendedName>
    <alternativeName>
        <fullName evidence="8">Cytochrome bc1 reductase complex subunit QcrA</fullName>
    </alternativeName>
</protein>
<dbReference type="RefSeq" id="WP_187097674.1">
    <property type="nucleotide sequence ID" value="NZ_CP059894.1"/>
</dbReference>
<name>A0A7G8PGZ4_9MYCO</name>
<evidence type="ECO:0000256" key="8">
    <source>
        <dbReference type="ARBA" id="ARBA00029586"/>
    </source>
</evidence>
<dbReference type="InterPro" id="IPR036922">
    <property type="entry name" value="Rieske_2Fe-2S_sf"/>
</dbReference>
<dbReference type="PANTHER" id="PTHR10134">
    <property type="entry name" value="CYTOCHROME B-C1 COMPLEX SUBUNIT RIESKE, MITOCHONDRIAL"/>
    <property type="match status" value="1"/>
</dbReference>
<reference evidence="12 13" key="1">
    <citation type="submission" date="2020-07" db="EMBL/GenBank/DDBJ databases">
        <title>Draft genome sequence of four isobutane-metabolizing strains capable of cometabolically degrading diverse ether contaminants.</title>
        <authorList>
            <person name="Chen W."/>
            <person name="Faulkner N."/>
            <person name="Smith C."/>
            <person name="Hyman M."/>
        </authorList>
    </citation>
    <scope>NUCLEOTIDE SEQUENCE [LARGE SCALE GENOMIC DNA]</scope>
    <source>
        <strain evidence="12 13">2A</strain>
    </source>
</reference>
<dbReference type="Pfam" id="PF00355">
    <property type="entry name" value="Rieske"/>
    <property type="match status" value="1"/>
</dbReference>
<dbReference type="InterPro" id="IPR006311">
    <property type="entry name" value="TAT_signal"/>
</dbReference>
<proteinExistence type="predicted"/>
<dbReference type="GO" id="GO:0016020">
    <property type="term" value="C:membrane"/>
    <property type="evidence" value="ECO:0007669"/>
    <property type="project" value="InterPro"/>
</dbReference>
<feature type="compositionally biased region" description="Polar residues" evidence="10">
    <location>
        <begin position="41"/>
        <end position="50"/>
    </location>
</feature>
<evidence type="ECO:0000256" key="5">
    <source>
        <dbReference type="ARBA" id="ARBA00023004"/>
    </source>
</evidence>
<dbReference type="PROSITE" id="PS51318">
    <property type="entry name" value="TAT"/>
    <property type="match status" value="1"/>
</dbReference>
<organism evidence="12 13">
    <name type="scientific">Mycolicibacterium fluoranthenivorans</name>
    <dbReference type="NCBI Taxonomy" id="258505"/>
    <lineage>
        <taxon>Bacteria</taxon>
        <taxon>Bacillati</taxon>
        <taxon>Actinomycetota</taxon>
        <taxon>Actinomycetes</taxon>
        <taxon>Mycobacteriales</taxon>
        <taxon>Mycobacteriaceae</taxon>
        <taxon>Mycolicibacterium</taxon>
    </lineage>
</organism>
<gene>
    <name evidence="12" type="ORF">HZU40_04555</name>
</gene>
<comment type="function">
    <text evidence="1">Iron-sulfur subunit of the cytochrome bc1 complex, an essential component of the respiratory electron transport chain required for ATP synthesis. The bc1 complex catalyzes the oxidation of menaquinol and the reduction of cytochrome c in the respiratory chain. The bc1 complex operates through a Q-cycle mechanism that couples electron transfer to generation of the proton gradient that drives ATP synthesis.</text>
</comment>
<evidence type="ECO:0000256" key="3">
    <source>
        <dbReference type="ARBA" id="ARBA00022714"/>
    </source>
</evidence>
<dbReference type="CDD" id="cd03467">
    <property type="entry name" value="Rieske"/>
    <property type="match status" value="1"/>
</dbReference>
<evidence type="ECO:0000256" key="4">
    <source>
        <dbReference type="ARBA" id="ARBA00022723"/>
    </source>
</evidence>
<dbReference type="InterPro" id="IPR005805">
    <property type="entry name" value="Rieske_Fe-S_prot_C"/>
</dbReference>
<dbReference type="GO" id="GO:0016705">
    <property type="term" value="F:oxidoreductase activity, acting on paired donors, with incorporation or reduction of molecular oxygen"/>
    <property type="evidence" value="ECO:0007669"/>
    <property type="project" value="UniProtKB-ARBA"/>
</dbReference>
<dbReference type="SUPFAM" id="SSF50022">
    <property type="entry name" value="ISP domain"/>
    <property type="match status" value="1"/>
</dbReference>
<accession>A0A7G8PGZ4</accession>
<evidence type="ECO:0000256" key="10">
    <source>
        <dbReference type="SAM" id="MobiDB-lite"/>
    </source>
</evidence>
<evidence type="ECO:0000313" key="12">
    <source>
        <dbReference type="EMBL" id="QNJ93610.1"/>
    </source>
</evidence>
<evidence type="ECO:0000256" key="2">
    <source>
        <dbReference type="ARBA" id="ARBA00015816"/>
    </source>
</evidence>
<keyword evidence="3" id="KW-0001">2Fe-2S</keyword>
<dbReference type="GO" id="GO:0046872">
    <property type="term" value="F:metal ion binding"/>
    <property type="evidence" value="ECO:0007669"/>
    <property type="project" value="UniProtKB-KW"/>
</dbReference>
<dbReference type="PROSITE" id="PS51296">
    <property type="entry name" value="RIESKE"/>
    <property type="match status" value="1"/>
</dbReference>
<evidence type="ECO:0000256" key="1">
    <source>
        <dbReference type="ARBA" id="ARBA00002494"/>
    </source>
</evidence>
<feature type="region of interest" description="Disordered" evidence="10">
    <location>
        <begin position="37"/>
        <end position="57"/>
    </location>
</feature>
<evidence type="ECO:0000256" key="9">
    <source>
        <dbReference type="ARBA" id="ARBA00034078"/>
    </source>
</evidence>
<dbReference type="Proteomes" id="UP000515498">
    <property type="component" value="Chromosome"/>
</dbReference>
<evidence type="ECO:0000313" key="13">
    <source>
        <dbReference type="Proteomes" id="UP000515498"/>
    </source>
</evidence>
<sequence length="145" mass="13802">MTTQDNAVGRRQVLAGAGIGLGATAIAACSGSGQKAAPPATESSAGTSAPGQAAGTLATTSQVPVGSGVIVDDVVLTQPAAGVFKGLSTVCTHAGCAVSSVADGKITCPCHGSTFDLDGAVLKGPATKPLATVAVTVQGQDIVKG</sequence>
<keyword evidence="6" id="KW-0411">Iron-sulfur</keyword>